<reference evidence="1" key="1">
    <citation type="submission" date="2018-02" db="EMBL/GenBank/DDBJ databases">
        <title>Rhizophora mucronata_Transcriptome.</title>
        <authorList>
            <person name="Meera S.P."/>
            <person name="Sreeshan A."/>
            <person name="Augustine A."/>
        </authorList>
    </citation>
    <scope>NUCLEOTIDE SEQUENCE</scope>
    <source>
        <tissue evidence="1">Leaf</tissue>
    </source>
</reference>
<name>A0A2P2NS61_RHIMU</name>
<proteinExistence type="predicted"/>
<dbReference type="AlphaFoldDB" id="A0A2P2NS61"/>
<protein>
    <submittedName>
        <fullName evidence="1">Uncharacterized protein</fullName>
    </submittedName>
</protein>
<dbReference type="EMBL" id="GGEC01064747">
    <property type="protein sequence ID" value="MBX45231.1"/>
    <property type="molecule type" value="Transcribed_RNA"/>
</dbReference>
<sequence length="20" mass="2511">MFYFVPLYACLCLFNVEYFQ</sequence>
<accession>A0A2P2NS61</accession>
<evidence type="ECO:0000313" key="1">
    <source>
        <dbReference type="EMBL" id="MBX45231.1"/>
    </source>
</evidence>
<organism evidence="1">
    <name type="scientific">Rhizophora mucronata</name>
    <name type="common">Asiatic mangrove</name>
    <dbReference type="NCBI Taxonomy" id="61149"/>
    <lineage>
        <taxon>Eukaryota</taxon>
        <taxon>Viridiplantae</taxon>
        <taxon>Streptophyta</taxon>
        <taxon>Embryophyta</taxon>
        <taxon>Tracheophyta</taxon>
        <taxon>Spermatophyta</taxon>
        <taxon>Magnoliopsida</taxon>
        <taxon>eudicotyledons</taxon>
        <taxon>Gunneridae</taxon>
        <taxon>Pentapetalae</taxon>
        <taxon>rosids</taxon>
        <taxon>fabids</taxon>
        <taxon>Malpighiales</taxon>
        <taxon>Rhizophoraceae</taxon>
        <taxon>Rhizophora</taxon>
    </lineage>
</organism>